<organism evidence="1 2">
    <name type="scientific">Myroides odoratus</name>
    <name type="common">Flavobacterium odoratum</name>
    <dbReference type="NCBI Taxonomy" id="256"/>
    <lineage>
        <taxon>Bacteria</taxon>
        <taxon>Pseudomonadati</taxon>
        <taxon>Bacteroidota</taxon>
        <taxon>Flavobacteriia</taxon>
        <taxon>Flavobacteriales</taxon>
        <taxon>Flavobacteriaceae</taxon>
        <taxon>Myroides</taxon>
    </lineage>
</organism>
<evidence type="ECO:0000313" key="2">
    <source>
        <dbReference type="Proteomes" id="UP000255024"/>
    </source>
</evidence>
<dbReference type="PANTHER" id="PTHR37816">
    <property type="entry name" value="YALI0E33011P"/>
    <property type="match status" value="1"/>
</dbReference>
<proteinExistence type="predicted"/>
<name>A0A378U2X7_MYROD</name>
<dbReference type="SUPFAM" id="SSF52540">
    <property type="entry name" value="P-loop containing nucleoside triphosphate hydrolases"/>
    <property type="match status" value="1"/>
</dbReference>
<evidence type="ECO:0000313" key="1">
    <source>
        <dbReference type="EMBL" id="STZ69625.1"/>
    </source>
</evidence>
<dbReference type="AlphaFoldDB" id="A0A378U2X7"/>
<gene>
    <name evidence="1" type="ORF">NCTC11179_03135</name>
</gene>
<sequence length="179" mass="20968">MIPLEALGTRICIIGNSAAGKSTLAQHLANHLNIAVCHLDQLAHVPHTNWQPRDRELMRLDHHFFLIQHESWVIEGNYSYLMPERFQQATTIIWLDFSRWGSAYRFIKRSIQNNENRAGNLEGARQQFNFKMLKHILFTVPKNKVKYQQLIEASGVPCIRIQSFKALLDFYKKMELYTK</sequence>
<protein>
    <submittedName>
        <fullName evidence="1">Topology modulation protein</fullName>
    </submittedName>
</protein>
<accession>A0A378U2X7</accession>
<dbReference type="PANTHER" id="PTHR37816:SF3">
    <property type="entry name" value="MODULATES DNA TOPOLOGY"/>
    <property type="match status" value="1"/>
</dbReference>
<dbReference type="InterPro" id="IPR027417">
    <property type="entry name" value="P-loop_NTPase"/>
</dbReference>
<dbReference type="Gene3D" id="3.40.50.300">
    <property type="entry name" value="P-loop containing nucleotide triphosphate hydrolases"/>
    <property type="match status" value="1"/>
</dbReference>
<dbReference type="EMBL" id="UGQL01000002">
    <property type="protein sequence ID" value="STZ69625.1"/>
    <property type="molecule type" value="Genomic_DNA"/>
</dbReference>
<reference evidence="1 2" key="1">
    <citation type="submission" date="2018-06" db="EMBL/GenBank/DDBJ databases">
        <authorList>
            <consortium name="Pathogen Informatics"/>
            <person name="Doyle S."/>
        </authorList>
    </citation>
    <scope>NUCLEOTIDE SEQUENCE [LARGE SCALE GENOMIC DNA]</scope>
    <source>
        <strain evidence="1 2">NCTC11179</strain>
    </source>
</reference>
<dbReference type="RefSeq" id="WP_115092305.1">
    <property type="nucleotide sequence ID" value="NZ_CP068107.1"/>
</dbReference>
<dbReference type="Proteomes" id="UP000255024">
    <property type="component" value="Unassembled WGS sequence"/>
</dbReference>
<keyword evidence="2" id="KW-1185">Reference proteome</keyword>
<dbReference type="InterPro" id="IPR052922">
    <property type="entry name" value="Cytidylate_Kinase-2"/>
</dbReference>